<dbReference type="EMBL" id="JBHSUS010000001">
    <property type="protein sequence ID" value="MFC6438787.1"/>
    <property type="molecule type" value="Genomic_DNA"/>
</dbReference>
<comment type="caution">
    <text evidence="2">The sequence shown here is derived from an EMBL/GenBank/DDBJ whole genome shotgun (WGS) entry which is preliminary data.</text>
</comment>
<dbReference type="Proteomes" id="UP001596364">
    <property type="component" value="Unassembled WGS sequence"/>
</dbReference>
<proteinExistence type="predicted"/>
<accession>A0ABW1XEW9</accession>
<sequence length="102" mass="10845">MNNSIKRTSLLLASVAMTAVVAHVLVPQSDSNVMCSGVATYDNNLPASHPNNVCASHTESDVSWGNWLVGNSQSGQFHFLDLLELISRHTSDAQPAKTSPGP</sequence>
<evidence type="ECO:0000313" key="2">
    <source>
        <dbReference type="EMBL" id="MFC6438787.1"/>
    </source>
</evidence>
<feature type="signal peptide" evidence="1">
    <location>
        <begin position="1"/>
        <end position="22"/>
    </location>
</feature>
<name>A0ABW1XEW9_9ALTE</name>
<gene>
    <name evidence="2" type="ORF">ACFP85_01250</name>
</gene>
<protein>
    <submittedName>
        <fullName evidence="2">Uncharacterized protein</fullName>
    </submittedName>
</protein>
<feature type="chain" id="PRO_5045063589" evidence="1">
    <location>
        <begin position="23"/>
        <end position="102"/>
    </location>
</feature>
<organism evidence="2 3">
    <name type="scientific">Pseudobowmanella zhangzhouensis</name>
    <dbReference type="NCBI Taxonomy" id="1537679"/>
    <lineage>
        <taxon>Bacteria</taxon>
        <taxon>Pseudomonadati</taxon>
        <taxon>Pseudomonadota</taxon>
        <taxon>Gammaproteobacteria</taxon>
        <taxon>Alteromonadales</taxon>
        <taxon>Alteromonadaceae</taxon>
    </lineage>
</organism>
<keyword evidence="1" id="KW-0732">Signal</keyword>
<dbReference type="RefSeq" id="WP_131259331.1">
    <property type="nucleotide sequence ID" value="NZ_JBHSUS010000001.1"/>
</dbReference>
<evidence type="ECO:0000313" key="3">
    <source>
        <dbReference type="Proteomes" id="UP001596364"/>
    </source>
</evidence>
<reference evidence="3" key="1">
    <citation type="journal article" date="2019" name="Int. J. Syst. Evol. Microbiol.">
        <title>The Global Catalogue of Microorganisms (GCM) 10K type strain sequencing project: providing services to taxonomists for standard genome sequencing and annotation.</title>
        <authorList>
            <consortium name="The Broad Institute Genomics Platform"/>
            <consortium name="The Broad Institute Genome Sequencing Center for Infectious Disease"/>
            <person name="Wu L."/>
            <person name="Ma J."/>
        </authorList>
    </citation>
    <scope>NUCLEOTIDE SEQUENCE [LARGE SCALE GENOMIC DNA]</scope>
    <source>
        <strain evidence="3">CGMCC 1.16031</strain>
    </source>
</reference>
<keyword evidence="3" id="KW-1185">Reference proteome</keyword>
<evidence type="ECO:0000256" key="1">
    <source>
        <dbReference type="SAM" id="SignalP"/>
    </source>
</evidence>